<dbReference type="EMBL" id="SPHZ02000001">
    <property type="protein sequence ID" value="KAF0932759.1"/>
    <property type="molecule type" value="Genomic_DNA"/>
</dbReference>
<proteinExistence type="predicted"/>
<dbReference type="Proteomes" id="UP000479710">
    <property type="component" value="Unassembled WGS sequence"/>
</dbReference>
<evidence type="ECO:0000313" key="3">
    <source>
        <dbReference type="Proteomes" id="UP000479710"/>
    </source>
</evidence>
<evidence type="ECO:0000313" key="2">
    <source>
        <dbReference type="EMBL" id="KAF0932759.1"/>
    </source>
</evidence>
<protein>
    <submittedName>
        <fullName evidence="2">Uncharacterized protein</fullName>
    </submittedName>
</protein>
<feature type="compositionally biased region" description="Basic and acidic residues" evidence="1">
    <location>
        <begin position="57"/>
        <end position="69"/>
    </location>
</feature>
<accession>A0A6G1F7E7</accession>
<name>A0A6G1F7E7_9ORYZ</name>
<evidence type="ECO:0000256" key="1">
    <source>
        <dbReference type="SAM" id="MobiDB-lite"/>
    </source>
</evidence>
<reference evidence="2 3" key="1">
    <citation type="submission" date="2019-11" db="EMBL/GenBank/DDBJ databases">
        <title>Whole genome sequence of Oryza granulata.</title>
        <authorList>
            <person name="Li W."/>
        </authorList>
    </citation>
    <scope>NUCLEOTIDE SEQUENCE [LARGE SCALE GENOMIC DNA]</scope>
    <source>
        <strain evidence="3">cv. Menghai</strain>
        <tissue evidence="2">Leaf</tissue>
    </source>
</reference>
<comment type="caution">
    <text evidence="2">The sequence shown here is derived from an EMBL/GenBank/DDBJ whole genome shotgun (WGS) entry which is preliminary data.</text>
</comment>
<sequence length="129" mass="13779">MEVSGTATTSNLTVTLVGSCHCGGEDHDPTPPSSSVKQQQPSPPGSSPTMPNWSNTPHEESGRGSKEDTTVVIAQVIESARHVLPVLSRRSELHCRLLRELELHPCLSPSGAAAGLECAVELFRAEARW</sequence>
<keyword evidence="3" id="KW-1185">Reference proteome</keyword>
<organism evidence="2 3">
    <name type="scientific">Oryza meyeriana var. granulata</name>
    <dbReference type="NCBI Taxonomy" id="110450"/>
    <lineage>
        <taxon>Eukaryota</taxon>
        <taxon>Viridiplantae</taxon>
        <taxon>Streptophyta</taxon>
        <taxon>Embryophyta</taxon>
        <taxon>Tracheophyta</taxon>
        <taxon>Spermatophyta</taxon>
        <taxon>Magnoliopsida</taxon>
        <taxon>Liliopsida</taxon>
        <taxon>Poales</taxon>
        <taxon>Poaceae</taxon>
        <taxon>BOP clade</taxon>
        <taxon>Oryzoideae</taxon>
        <taxon>Oryzeae</taxon>
        <taxon>Oryzinae</taxon>
        <taxon>Oryza</taxon>
        <taxon>Oryza meyeriana</taxon>
    </lineage>
</organism>
<feature type="region of interest" description="Disordered" evidence="1">
    <location>
        <begin position="17"/>
        <end position="69"/>
    </location>
</feature>
<dbReference type="AlphaFoldDB" id="A0A6G1F7E7"/>
<gene>
    <name evidence="2" type="ORF">E2562_012099</name>
</gene>